<dbReference type="CDD" id="cd07035">
    <property type="entry name" value="TPP_PYR_POX_like"/>
    <property type="match status" value="1"/>
</dbReference>
<evidence type="ECO:0000259" key="4">
    <source>
        <dbReference type="Pfam" id="PF00205"/>
    </source>
</evidence>
<dbReference type="Gene3D" id="3.40.50.970">
    <property type="match status" value="2"/>
</dbReference>
<dbReference type="SUPFAM" id="SSF52467">
    <property type="entry name" value="DHS-like NAD/FAD-binding domain"/>
    <property type="match status" value="1"/>
</dbReference>
<dbReference type="PANTHER" id="PTHR18968">
    <property type="entry name" value="THIAMINE PYROPHOSPHATE ENZYMES"/>
    <property type="match status" value="1"/>
</dbReference>
<feature type="domain" description="Thiamine pyrophosphate enzyme N-terminal TPP-binding" evidence="6">
    <location>
        <begin position="1"/>
        <end position="117"/>
    </location>
</feature>
<dbReference type="AlphaFoldDB" id="A0A7C9NLN9"/>
<dbReference type="SUPFAM" id="SSF52518">
    <property type="entry name" value="Thiamin diphosphate-binding fold (THDP-binding)"/>
    <property type="match status" value="2"/>
</dbReference>
<dbReference type="CDD" id="cd00568">
    <property type="entry name" value="TPP_enzymes"/>
    <property type="match status" value="1"/>
</dbReference>
<dbReference type="InterPro" id="IPR045229">
    <property type="entry name" value="TPP_enz"/>
</dbReference>
<dbReference type="GO" id="GO:0030976">
    <property type="term" value="F:thiamine pyrophosphate binding"/>
    <property type="evidence" value="ECO:0007669"/>
    <property type="project" value="InterPro"/>
</dbReference>
<dbReference type="InterPro" id="IPR029061">
    <property type="entry name" value="THDP-binding"/>
</dbReference>
<keyword evidence="8" id="KW-1185">Reference proteome</keyword>
<organism evidence="7 8">
    <name type="scientific">Herbidospora solisilvae</name>
    <dbReference type="NCBI Taxonomy" id="2696284"/>
    <lineage>
        <taxon>Bacteria</taxon>
        <taxon>Bacillati</taxon>
        <taxon>Actinomycetota</taxon>
        <taxon>Actinomycetes</taxon>
        <taxon>Streptosporangiales</taxon>
        <taxon>Streptosporangiaceae</taxon>
        <taxon>Herbidospora</taxon>
    </lineage>
</organism>
<sequence length="582" mass="60290">MTGATAVAATLAAFGADTVFGIPGTHNLALYDALARQGTRLVTPRHEQGAGYAADGYARISGRPGVVLTTTGPGILNAAAAAGQAYSDSIPLLLISPGVPTTHPRRSTGYLHETKNQSAAMDAVCAWSHRVTTVAEIPSALAAAFTFFAEGRARPVHIEIPADLLDAEGDHTLPARGGLPEAAQALTGAGRVGIVLGGGAREAGEAALRLADLVDALVVTTINGTGILPPTHRRNLGPALFLGATQAWLKSCDVVVAVGTELAPSDLWTDFTYEGTLIRIDVDPAQTTTATIPITARAESALPVLATLVAKTVQADHAPRTDPDLPAMTQDAIDRHTRRTGPDLPAVTRDVADGRGAAVGHAPGTGSVWPVITDHRGEVSGRAALAEVTRRIAEEHAALAEVTRRIAEERAALAAPWRAELDAIAQALPADAVVAADNSMFCYYGALAILRRRFLFPTGFGTLGYALPAAIGAKVADPDLPVLVLAGDGALQFSVQELATAVELGLNLPVVVAVNGGYGEIRAEMTARPMTPVAVDLHAPDFVQVARAFGARGVDHPADLTVEIGRAFAADRPTVIVVQEHS</sequence>
<proteinExistence type="inferred from homology"/>
<dbReference type="InterPro" id="IPR012001">
    <property type="entry name" value="Thiamin_PyroP_enz_TPP-bd_dom"/>
</dbReference>
<evidence type="ECO:0000313" key="7">
    <source>
        <dbReference type="EMBL" id="NAS21556.1"/>
    </source>
</evidence>
<accession>A0A7C9NLN9</accession>
<protein>
    <submittedName>
        <fullName evidence="7">Acetolactate synthase</fullName>
    </submittedName>
</protein>
<evidence type="ECO:0000256" key="3">
    <source>
        <dbReference type="RuleBase" id="RU362132"/>
    </source>
</evidence>
<dbReference type="Proteomes" id="UP000479526">
    <property type="component" value="Unassembled WGS sequence"/>
</dbReference>
<evidence type="ECO:0000256" key="2">
    <source>
        <dbReference type="ARBA" id="ARBA00023052"/>
    </source>
</evidence>
<dbReference type="InterPro" id="IPR000399">
    <property type="entry name" value="TPP-bd_CS"/>
</dbReference>
<dbReference type="GO" id="GO:0009097">
    <property type="term" value="P:isoleucine biosynthetic process"/>
    <property type="evidence" value="ECO:0007669"/>
    <property type="project" value="TreeGrafter"/>
</dbReference>
<dbReference type="GO" id="GO:0005948">
    <property type="term" value="C:acetolactate synthase complex"/>
    <property type="evidence" value="ECO:0007669"/>
    <property type="project" value="TreeGrafter"/>
</dbReference>
<comment type="caution">
    <text evidence="7">The sequence shown here is derived from an EMBL/GenBank/DDBJ whole genome shotgun (WGS) entry which is preliminary data.</text>
</comment>
<dbReference type="InterPro" id="IPR029035">
    <property type="entry name" value="DHS-like_NAD/FAD-binding_dom"/>
</dbReference>
<dbReference type="Pfam" id="PF02775">
    <property type="entry name" value="TPP_enzyme_C"/>
    <property type="match status" value="1"/>
</dbReference>
<dbReference type="EMBL" id="WXEW01000002">
    <property type="protein sequence ID" value="NAS21556.1"/>
    <property type="molecule type" value="Genomic_DNA"/>
</dbReference>
<comment type="similarity">
    <text evidence="1 3">Belongs to the TPP enzyme family.</text>
</comment>
<dbReference type="GO" id="GO:0050660">
    <property type="term" value="F:flavin adenine dinucleotide binding"/>
    <property type="evidence" value="ECO:0007669"/>
    <property type="project" value="TreeGrafter"/>
</dbReference>
<name>A0A7C9NLN9_9ACTN</name>
<evidence type="ECO:0000256" key="1">
    <source>
        <dbReference type="ARBA" id="ARBA00007812"/>
    </source>
</evidence>
<dbReference type="RefSeq" id="WP_161478999.1">
    <property type="nucleotide sequence ID" value="NZ_WXEW01000002.1"/>
</dbReference>
<gene>
    <name evidence="7" type="ORF">GT755_07630</name>
</gene>
<dbReference type="InterPro" id="IPR011766">
    <property type="entry name" value="TPP_enzyme_TPP-bd"/>
</dbReference>
<dbReference type="InterPro" id="IPR012000">
    <property type="entry name" value="Thiamin_PyroP_enz_cen_dom"/>
</dbReference>
<dbReference type="GO" id="GO:0009099">
    <property type="term" value="P:L-valine biosynthetic process"/>
    <property type="evidence" value="ECO:0007669"/>
    <property type="project" value="TreeGrafter"/>
</dbReference>
<feature type="domain" description="Thiamine pyrophosphate enzyme central" evidence="4">
    <location>
        <begin position="181"/>
        <end position="302"/>
    </location>
</feature>
<evidence type="ECO:0000259" key="5">
    <source>
        <dbReference type="Pfam" id="PF02775"/>
    </source>
</evidence>
<dbReference type="Pfam" id="PF02776">
    <property type="entry name" value="TPP_enzyme_N"/>
    <property type="match status" value="1"/>
</dbReference>
<keyword evidence="2 3" id="KW-0786">Thiamine pyrophosphate</keyword>
<dbReference type="Pfam" id="PF00205">
    <property type="entry name" value="TPP_enzyme_M"/>
    <property type="match status" value="1"/>
</dbReference>
<feature type="domain" description="Thiamine pyrophosphate enzyme TPP-binding" evidence="5">
    <location>
        <begin position="451"/>
        <end position="578"/>
    </location>
</feature>
<dbReference type="GO" id="GO:0000287">
    <property type="term" value="F:magnesium ion binding"/>
    <property type="evidence" value="ECO:0007669"/>
    <property type="project" value="InterPro"/>
</dbReference>
<reference evidence="7 8" key="1">
    <citation type="submission" date="2020-01" db="EMBL/GenBank/DDBJ databases">
        <title>Herbidospora sp. NEAU-GS84 nov., a novel actinomycete isolated from soil.</title>
        <authorList>
            <person name="Han L."/>
        </authorList>
    </citation>
    <scope>NUCLEOTIDE SEQUENCE [LARGE SCALE GENOMIC DNA]</scope>
    <source>
        <strain evidence="7 8">NEAU-GS84</strain>
    </source>
</reference>
<dbReference type="Gene3D" id="3.40.50.1220">
    <property type="entry name" value="TPP-binding domain"/>
    <property type="match status" value="1"/>
</dbReference>
<dbReference type="PANTHER" id="PTHR18968:SF167">
    <property type="entry name" value="ACETOLACTATE SYNTHASE LARGE SUBUNIT ILVB2-RELATED"/>
    <property type="match status" value="1"/>
</dbReference>
<dbReference type="GO" id="GO:0003984">
    <property type="term" value="F:acetolactate synthase activity"/>
    <property type="evidence" value="ECO:0007669"/>
    <property type="project" value="TreeGrafter"/>
</dbReference>
<dbReference type="PROSITE" id="PS00187">
    <property type="entry name" value="TPP_ENZYMES"/>
    <property type="match status" value="1"/>
</dbReference>
<evidence type="ECO:0000259" key="6">
    <source>
        <dbReference type="Pfam" id="PF02776"/>
    </source>
</evidence>
<evidence type="ECO:0000313" key="8">
    <source>
        <dbReference type="Proteomes" id="UP000479526"/>
    </source>
</evidence>